<dbReference type="Proteomes" id="UP000789941">
    <property type="component" value="Unassembled WGS sequence"/>
</dbReference>
<proteinExistence type="predicted"/>
<protein>
    <submittedName>
        <fullName evidence="1">Uncharacterized protein</fullName>
    </submittedName>
</protein>
<dbReference type="EMBL" id="CABMJJ010000009">
    <property type="protein sequence ID" value="VVC04482.1"/>
    <property type="molecule type" value="Genomic_DNA"/>
</dbReference>
<accession>A0A5E4LWR5</accession>
<sequence length="587" mass="64921">MAEPRLRSTERMDRLDSFFTRDSTMLNPKQLRFRTLGEADSAVVVMSPALASFVKAEMIKSLGKEAENPKVKTLIDYVFANEENYAAFLKAPDKREYLLGLLKSFKGGAPMAEPEVEGPQGIPIIPRAKETELTPTETKPTTTVTMNQTTPVLEVDTSAVTTFLSGLDQIKIDVDAIYEVVMNSPKLTESEKKQFMQMFTVLYAADKTLGQAFLLTIYTALSKEQPFEKAFPKAFEQQRRLMNSLWGPTIEGIFKPLGDMSVGSLSEIQRYMEIVYANLSLGSVLIGNYDKSIRAGFGRAFVIGFLGGITGIIDDLAVKNLERLQSVLDKNLTGQYDVSWSAPLSALAMMTAGIAASALKYTILYPAIAIQQALCINIGGSIAKTLAKAAILKDEERRLNNPYVLTAVFGILATYGNNMSGIRGISQPSFGTPQTGTVPDANVTIVATRDTVDTNTMDMFEAALKIVDKKECKTIEDIYGMVAGIHAVIYSLNTFPGQEDEIIGSDLDSDLLDIFRNMKGSGNEKVAKIEKLARYIIDINRRSKTRLDEILKIYEKEGFEGLEKKVRELEGNRMSRLKPKRRDSETV</sequence>
<reference evidence="1 2" key="1">
    <citation type="submission" date="2019-08" db="EMBL/GenBank/DDBJ databases">
        <authorList>
            <person name="Vazquez-Campos X."/>
        </authorList>
    </citation>
    <scope>NUCLEOTIDE SEQUENCE [LARGE SCALE GENOMIC DNA]</scope>
    <source>
        <strain evidence="1">LFW-283_2</strain>
    </source>
</reference>
<evidence type="ECO:0000313" key="2">
    <source>
        <dbReference type="Proteomes" id="UP000789941"/>
    </source>
</evidence>
<name>A0A5E4LWR5_9ARCH</name>
<organism evidence="1 2">
    <name type="scientific">Candidatus Bilamarchaeum dharawalense</name>
    <dbReference type="NCBI Taxonomy" id="2885759"/>
    <lineage>
        <taxon>Archaea</taxon>
        <taxon>Candidatus Micrarchaeota</taxon>
        <taxon>Candidatus Micrarchaeia</taxon>
        <taxon>Candidatus Anstonellales</taxon>
        <taxon>Candidatus Bilamarchaeaceae</taxon>
        <taxon>Candidatus Bilamarchaeum</taxon>
    </lineage>
</organism>
<dbReference type="AlphaFoldDB" id="A0A5E4LWR5"/>
<comment type="caution">
    <text evidence="1">The sequence shown here is derived from an EMBL/GenBank/DDBJ whole genome shotgun (WGS) entry which is preliminary data.</text>
</comment>
<evidence type="ECO:0000313" key="1">
    <source>
        <dbReference type="EMBL" id="VVC04482.1"/>
    </source>
</evidence>
<gene>
    <name evidence="1" type="ORF">LFW2832_00977</name>
</gene>